<dbReference type="Proteomes" id="UP001161757">
    <property type="component" value="Unassembled WGS sequence"/>
</dbReference>
<organism evidence="1 2">
    <name type="scientific">Exophiala dermatitidis</name>
    <name type="common">Black yeast-like fungus</name>
    <name type="synonym">Wangiella dermatitidis</name>
    <dbReference type="NCBI Taxonomy" id="5970"/>
    <lineage>
        <taxon>Eukaryota</taxon>
        <taxon>Fungi</taxon>
        <taxon>Dikarya</taxon>
        <taxon>Ascomycota</taxon>
        <taxon>Pezizomycotina</taxon>
        <taxon>Eurotiomycetes</taxon>
        <taxon>Chaetothyriomycetidae</taxon>
        <taxon>Chaetothyriales</taxon>
        <taxon>Herpotrichiellaceae</taxon>
        <taxon>Exophiala</taxon>
    </lineage>
</organism>
<gene>
    <name evidence="1" type="ORF">HRR80_007537</name>
</gene>
<reference evidence="1" key="1">
    <citation type="submission" date="2023-01" db="EMBL/GenBank/DDBJ databases">
        <title>Exophiala dermititidis isolated from Cystic Fibrosis Patient.</title>
        <authorList>
            <person name="Kurbessoian T."/>
            <person name="Crocker A."/>
            <person name="Murante D."/>
            <person name="Hogan D.A."/>
            <person name="Stajich J.E."/>
        </authorList>
    </citation>
    <scope>NUCLEOTIDE SEQUENCE</scope>
    <source>
        <strain evidence="1">Ex8</strain>
    </source>
</reference>
<comment type="caution">
    <text evidence="1">The sequence shown here is derived from an EMBL/GenBank/DDBJ whole genome shotgun (WGS) entry which is preliminary data.</text>
</comment>
<dbReference type="InterPro" id="IPR046670">
    <property type="entry name" value="DUF6540"/>
</dbReference>
<sequence>MPATLKIMIFRGTPDTPSRRHTALLIEMSDGSNLMVHIVGEAPHFRKDMRENTRPDQSVRFLKEIFVANITGKTMAQIGAVVFGTHIRSGGDWNCQNWVSDALRAICAKNWITEHARSAADAAMMDTVNTAR</sequence>
<accession>A0AAN6EQM0</accession>
<dbReference type="EMBL" id="JAJGCB010000018">
    <property type="protein sequence ID" value="KAJ8988511.1"/>
    <property type="molecule type" value="Genomic_DNA"/>
</dbReference>
<proteinExistence type="predicted"/>
<name>A0AAN6EQM0_EXODE</name>
<dbReference type="Pfam" id="PF20174">
    <property type="entry name" value="DUF6540"/>
    <property type="match status" value="1"/>
</dbReference>
<evidence type="ECO:0000313" key="1">
    <source>
        <dbReference type="EMBL" id="KAJ8988511.1"/>
    </source>
</evidence>
<evidence type="ECO:0000313" key="2">
    <source>
        <dbReference type="Proteomes" id="UP001161757"/>
    </source>
</evidence>
<dbReference type="AlphaFoldDB" id="A0AAN6EQM0"/>
<protein>
    <submittedName>
        <fullName evidence="1">Uncharacterized protein</fullName>
    </submittedName>
</protein>